<keyword evidence="1" id="KW-0812">Transmembrane</keyword>
<feature type="transmembrane region" description="Helical" evidence="1">
    <location>
        <begin position="161"/>
        <end position="181"/>
    </location>
</feature>
<keyword evidence="1" id="KW-0472">Membrane</keyword>
<keyword evidence="1" id="KW-1133">Transmembrane helix</keyword>
<dbReference type="EMBL" id="HBFR01001793">
    <property type="protein sequence ID" value="CAD8873962.1"/>
    <property type="molecule type" value="Transcribed_RNA"/>
</dbReference>
<organism evidence="2">
    <name type="scientific">Corethron hystrix</name>
    <dbReference type="NCBI Taxonomy" id="216773"/>
    <lineage>
        <taxon>Eukaryota</taxon>
        <taxon>Sar</taxon>
        <taxon>Stramenopiles</taxon>
        <taxon>Ochrophyta</taxon>
        <taxon>Bacillariophyta</taxon>
        <taxon>Coscinodiscophyceae</taxon>
        <taxon>Corethrophycidae</taxon>
        <taxon>Corethrales</taxon>
        <taxon>Corethraceae</taxon>
        <taxon>Corethron</taxon>
    </lineage>
</organism>
<evidence type="ECO:0000256" key="1">
    <source>
        <dbReference type="SAM" id="Phobius"/>
    </source>
</evidence>
<sequence>MSSGGDAMISVEAPCDIDEGFAFDVIVDGRVIQVEVPEGGLQLGQIFTVPRPDIGGDPLPSRAPMGRWKDGTFDCFKHGYTQPALWNAICCTQVAMAQAMSRLQLNWLGSKDTPINAGNTFRTILILLCAYYTVVAAWSYIFPGAYTNDENGEEIHIPDPLGTFLINTLQLIFFVWSLVALTRTRKYLREKYEIPEERCHGFEDLVCSFCCSMCTVAQMNRHTADYDNYDSMCCTENGLSQNTPTDPIATGRKIENSPAKLV</sequence>
<proteinExistence type="predicted"/>
<gene>
    <name evidence="2" type="ORF">CHYS00102_LOCUS1125</name>
</gene>
<evidence type="ECO:0000313" key="2">
    <source>
        <dbReference type="EMBL" id="CAD8873962.1"/>
    </source>
</evidence>
<dbReference type="Pfam" id="PF04749">
    <property type="entry name" value="PLAC8"/>
    <property type="match status" value="1"/>
</dbReference>
<dbReference type="InterPro" id="IPR006461">
    <property type="entry name" value="PLAC_motif_containing"/>
</dbReference>
<name>A0A7S1B3L3_9STRA</name>
<accession>A0A7S1B3L3</accession>
<reference evidence="2" key="1">
    <citation type="submission" date="2021-01" db="EMBL/GenBank/DDBJ databases">
        <authorList>
            <person name="Corre E."/>
            <person name="Pelletier E."/>
            <person name="Niang G."/>
            <person name="Scheremetjew M."/>
            <person name="Finn R."/>
            <person name="Kale V."/>
            <person name="Holt S."/>
            <person name="Cochrane G."/>
            <person name="Meng A."/>
            <person name="Brown T."/>
            <person name="Cohen L."/>
        </authorList>
    </citation>
    <scope>NUCLEOTIDE SEQUENCE</scope>
    <source>
        <strain evidence="2">308</strain>
    </source>
</reference>
<feature type="transmembrane region" description="Helical" evidence="1">
    <location>
        <begin position="121"/>
        <end position="141"/>
    </location>
</feature>
<dbReference type="AlphaFoldDB" id="A0A7S1B3L3"/>
<dbReference type="NCBIfam" id="TIGR01571">
    <property type="entry name" value="A_thal_Cys_rich"/>
    <property type="match status" value="1"/>
</dbReference>
<protein>
    <submittedName>
        <fullName evidence="2">Uncharacterized protein</fullName>
    </submittedName>
</protein>